<evidence type="ECO:0000313" key="9">
    <source>
        <dbReference type="EMBL" id="QCP51795.1"/>
    </source>
</evidence>
<dbReference type="InterPro" id="IPR009075">
    <property type="entry name" value="AcylCo_DH/oxidase_C"/>
</dbReference>
<dbReference type="SUPFAM" id="SSF47203">
    <property type="entry name" value="Acyl-CoA dehydrogenase C-terminal domain-like"/>
    <property type="match status" value="1"/>
</dbReference>
<dbReference type="KEGG" id="tvl:FAZ95_15160"/>
<gene>
    <name evidence="9" type="ORF">FAZ95_15160</name>
</gene>
<feature type="domain" description="Acyl-CoA dehydrogenase/oxidase C-terminal" evidence="6">
    <location>
        <begin position="239"/>
        <end position="387"/>
    </location>
</feature>
<comment type="similarity">
    <text evidence="2">Belongs to the acyl-CoA dehydrogenase family.</text>
</comment>
<dbReference type="Gene3D" id="2.40.110.10">
    <property type="entry name" value="Butyryl-CoA Dehydrogenase, subunit A, domain 2"/>
    <property type="match status" value="1"/>
</dbReference>
<dbReference type="InterPro" id="IPR036250">
    <property type="entry name" value="AcylCo_DH-like_C"/>
</dbReference>
<dbReference type="InterPro" id="IPR006089">
    <property type="entry name" value="Acyl-CoA_DH_CS"/>
</dbReference>
<dbReference type="InterPro" id="IPR046373">
    <property type="entry name" value="Acyl-CoA_Oxase/DH_mid-dom_sf"/>
</dbReference>
<dbReference type="OrthoDB" id="9770681at2"/>
<evidence type="ECO:0000256" key="4">
    <source>
        <dbReference type="ARBA" id="ARBA00022827"/>
    </source>
</evidence>
<keyword evidence="3" id="KW-0285">Flavoprotein</keyword>
<dbReference type="PROSITE" id="PS00072">
    <property type="entry name" value="ACYL_COA_DH_1"/>
    <property type="match status" value="1"/>
</dbReference>
<evidence type="ECO:0000259" key="6">
    <source>
        <dbReference type="Pfam" id="PF00441"/>
    </source>
</evidence>
<dbReference type="Proteomes" id="UP000298656">
    <property type="component" value="Chromosome 1"/>
</dbReference>
<feature type="domain" description="Acyl-CoA dehydrogenase/oxidase N-terminal" evidence="8">
    <location>
        <begin position="15"/>
        <end position="126"/>
    </location>
</feature>
<comment type="cofactor">
    <cofactor evidence="1">
        <name>FAD</name>
        <dbReference type="ChEBI" id="CHEBI:57692"/>
    </cofactor>
</comment>
<evidence type="ECO:0000256" key="1">
    <source>
        <dbReference type="ARBA" id="ARBA00001974"/>
    </source>
</evidence>
<dbReference type="Gene3D" id="1.20.140.10">
    <property type="entry name" value="Butyryl-CoA Dehydrogenase, subunit A, domain 3"/>
    <property type="match status" value="1"/>
</dbReference>
<protein>
    <submittedName>
        <fullName evidence="9">Acyl-CoA dehydrogenase</fullName>
    </submittedName>
</protein>
<dbReference type="FunFam" id="1.20.140.10:FF:000001">
    <property type="entry name" value="Acyl-CoA dehydrogenase"/>
    <property type="match status" value="1"/>
</dbReference>
<proteinExistence type="inferred from homology"/>
<dbReference type="Pfam" id="PF02771">
    <property type="entry name" value="Acyl-CoA_dh_N"/>
    <property type="match status" value="1"/>
</dbReference>
<dbReference type="SUPFAM" id="SSF56645">
    <property type="entry name" value="Acyl-CoA dehydrogenase NM domain-like"/>
    <property type="match status" value="1"/>
</dbReference>
<evidence type="ECO:0000256" key="5">
    <source>
        <dbReference type="ARBA" id="ARBA00023002"/>
    </source>
</evidence>
<dbReference type="InterPro" id="IPR009100">
    <property type="entry name" value="AcylCoA_DH/oxidase_NM_dom_sf"/>
</dbReference>
<evidence type="ECO:0000259" key="7">
    <source>
        <dbReference type="Pfam" id="PF02770"/>
    </source>
</evidence>
<evidence type="ECO:0000313" key="10">
    <source>
        <dbReference type="Proteomes" id="UP000298656"/>
    </source>
</evidence>
<sequence>MSVLNVSKPATLANDELAMFETMVGRFIDRHARPEDVERWRNNGVVDRELWLKAGEAGLLGASVPAEYGGAGGDFRHEVVLMEQLGLRGVQGFALPLHNAVVAPYLVSYGTEEQKRRWLPQVVSGEAVLAVAMTEPAAGSDLQGIRTTAKRDGDHYVINGQKTFITNGLSASIIVVACKTGREGNAKDISLFVVETENVEGFERGRLLRKLGQEGRDTTELFFNDVRVPAENLLGGAEGHGFAQLMQKLPQERLVIAWQSMAAIESALAGAIDYVKERKAFGKRLLDFQNSQFKLAECKTEATIAKVFLNHCTERLLEGSLDTTTASMAKYWISEVCCRIVDECLQLHGGYGYMLEYPIAQLYKDVRVNRIYGGANEIMKLLIARSL</sequence>
<dbReference type="InterPro" id="IPR006091">
    <property type="entry name" value="Acyl-CoA_Oxase/DH_mid-dom"/>
</dbReference>
<dbReference type="GO" id="GO:0003995">
    <property type="term" value="F:acyl-CoA dehydrogenase activity"/>
    <property type="evidence" value="ECO:0007669"/>
    <property type="project" value="InterPro"/>
</dbReference>
<keyword evidence="10" id="KW-1185">Reference proteome</keyword>
<dbReference type="FunFam" id="2.40.110.10:FF:000002">
    <property type="entry name" value="Acyl-CoA dehydrogenase fadE12"/>
    <property type="match status" value="1"/>
</dbReference>
<dbReference type="Gene3D" id="1.10.540.10">
    <property type="entry name" value="Acyl-CoA dehydrogenase/oxidase, N-terminal domain"/>
    <property type="match status" value="1"/>
</dbReference>
<name>A0A4P8IV99_9BURK</name>
<dbReference type="InterPro" id="IPR037069">
    <property type="entry name" value="AcylCoA_DH/ox_N_sf"/>
</dbReference>
<dbReference type="PANTHER" id="PTHR43884:SF12">
    <property type="entry name" value="ISOVALERYL-COA DEHYDROGENASE, MITOCHONDRIAL-RELATED"/>
    <property type="match status" value="1"/>
</dbReference>
<keyword evidence="4" id="KW-0274">FAD</keyword>
<dbReference type="EMBL" id="CP040077">
    <property type="protein sequence ID" value="QCP51795.1"/>
    <property type="molecule type" value="Genomic_DNA"/>
</dbReference>
<organism evidence="9 10">
    <name type="scientific">Trinickia violacea</name>
    <dbReference type="NCBI Taxonomy" id="2571746"/>
    <lineage>
        <taxon>Bacteria</taxon>
        <taxon>Pseudomonadati</taxon>
        <taxon>Pseudomonadota</taxon>
        <taxon>Betaproteobacteria</taxon>
        <taxon>Burkholderiales</taxon>
        <taxon>Burkholderiaceae</taxon>
        <taxon>Trinickia</taxon>
    </lineage>
</organism>
<evidence type="ECO:0000256" key="2">
    <source>
        <dbReference type="ARBA" id="ARBA00009347"/>
    </source>
</evidence>
<dbReference type="AlphaFoldDB" id="A0A4P8IV99"/>
<evidence type="ECO:0000259" key="8">
    <source>
        <dbReference type="Pfam" id="PF02771"/>
    </source>
</evidence>
<reference evidence="9 10" key="1">
    <citation type="submission" date="2019-05" db="EMBL/GenBank/DDBJ databases">
        <title>Burkholderia sp. DHOD12, isolated from subtropical forest soil.</title>
        <authorList>
            <person name="Gao Z.-H."/>
            <person name="Qiu L.-H."/>
        </authorList>
    </citation>
    <scope>NUCLEOTIDE SEQUENCE [LARGE SCALE GENOMIC DNA]</scope>
    <source>
        <strain evidence="9 10">DHOD12</strain>
    </source>
</reference>
<accession>A0A4P8IV99</accession>
<feature type="domain" description="Acyl-CoA oxidase/dehydrogenase middle" evidence="7">
    <location>
        <begin position="130"/>
        <end position="226"/>
    </location>
</feature>
<evidence type="ECO:0000256" key="3">
    <source>
        <dbReference type="ARBA" id="ARBA00022630"/>
    </source>
</evidence>
<dbReference type="PANTHER" id="PTHR43884">
    <property type="entry name" value="ACYL-COA DEHYDROGENASE"/>
    <property type="match status" value="1"/>
</dbReference>
<dbReference type="GO" id="GO:0050660">
    <property type="term" value="F:flavin adenine dinucleotide binding"/>
    <property type="evidence" value="ECO:0007669"/>
    <property type="project" value="InterPro"/>
</dbReference>
<dbReference type="InterPro" id="IPR013786">
    <property type="entry name" value="AcylCoA_DH/ox_N"/>
</dbReference>
<dbReference type="Pfam" id="PF00441">
    <property type="entry name" value="Acyl-CoA_dh_1"/>
    <property type="match status" value="1"/>
</dbReference>
<keyword evidence="5" id="KW-0560">Oxidoreductase</keyword>
<dbReference type="Pfam" id="PF02770">
    <property type="entry name" value="Acyl-CoA_dh_M"/>
    <property type="match status" value="1"/>
</dbReference>